<accession>A0A645HRR3</accession>
<feature type="region of interest" description="Disordered" evidence="1">
    <location>
        <begin position="116"/>
        <end position="140"/>
    </location>
</feature>
<proteinExistence type="predicted"/>
<gene>
    <name evidence="2" type="ORF">SDC9_186349</name>
</gene>
<name>A0A645HRR3_9ZZZZ</name>
<dbReference type="AlphaFoldDB" id="A0A645HRR3"/>
<evidence type="ECO:0000256" key="1">
    <source>
        <dbReference type="SAM" id="MobiDB-lite"/>
    </source>
</evidence>
<reference evidence="2" key="1">
    <citation type="submission" date="2019-08" db="EMBL/GenBank/DDBJ databases">
        <authorList>
            <person name="Kucharzyk K."/>
            <person name="Murdoch R.W."/>
            <person name="Higgins S."/>
            <person name="Loffler F."/>
        </authorList>
    </citation>
    <scope>NUCLEOTIDE SEQUENCE</scope>
</reference>
<dbReference type="EMBL" id="VSSQ01094283">
    <property type="protein sequence ID" value="MPN38824.1"/>
    <property type="molecule type" value="Genomic_DNA"/>
</dbReference>
<sequence>MTVTADGADVTNNVSLVGSLDPGGYYTLDTNIIPMNEGPLDIKVVINYTDDFNQARTVEKTVTINVVAAPVMPTPEVVLGPDGNPIIDVPVDSAPETFWQKIGRFFKGLFGLDSSSPSNNGGGSDVPTEDTAPVISGGKG</sequence>
<evidence type="ECO:0000313" key="2">
    <source>
        <dbReference type="EMBL" id="MPN38824.1"/>
    </source>
</evidence>
<protein>
    <submittedName>
        <fullName evidence="2">Uncharacterized protein</fullName>
    </submittedName>
</protein>
<comment type="caution">
    <text evidence="2">The sequence shown here is derived from an EMBL/GenBank/DDBJ whole genome shotgun (WGS) entry which is preliminary data.</text>
</comment>
<organism evidence="2">
    <name type="scientific">bioreactor metagenome</name>
    <dbReference type="NCBI Taxonomy" id="1076179"/>
    <lineage>
        <taxon>unclassified sequences</taxon>
        <taxon>metagenomes</taxon>
        <taxon>ecological metagenomes</taxon>
    </lineage>
</organism>